<evidence type="ECO:0000313" key="3">
    <source>
        <dbReference type="Proteomes" id="UP000002258"/>
    </source>
</evidence>
<dbReference type="InterPro" id="IPR001138">
    <property type="entry name" value="Zn2Cys6_DnaBD"/>
</dbReference>
<dbReference type="PROSITE" id="PS00463">
    <property type="entry name" value="ZN2_CY6_FUNGAL_1"/>
    <property type="match status" value="1"/>
</dbReference>
<accession>A3GFJ7</accession>
<dbReference type="KEGG" id="pic:PICST_51784"/>
<keyword evidence="3" id="KW-1185">Reference proteome</keyword>
<dbReference type="InParanoid" id="A3GFJ7"/>
<gene>
    <name evidence="2" type="ORF">PICST_51784</name>
</gene>
<dbReference type="RefSeq" id="XP_001387382.2">
    <property type="nucleotide sequence ID" value="XM_001387345.1"/>
</dbReference>
<dbReference type="InterPro" id="IPR036864">
    <property type="entry name" value="Zn2-C6_fun-type_DNA-bd_sf"/>
</dbReference>
<dbReference type="eggNOG" id="ENOG502SAYY">
    <property type="taxonomic scope" value="Eukaryota"/>
</dbReference>
<reference evidence="2" key="1">
    <citation type="journal article" date="2007" name="Nat. Biotechnol.">
        <title>Genome sequence of the lignocellulose-bioconverting and xylose-fermenting yeast Pichia stipitis.</title>
        <authorList>
            <person name="Jeffries T.W."/>
            <person name="Grigoriev I.V."/>
            <person name="Grimwood J."/>
            <person name="Laplaza J.M."/>
            <person name="Aerts A."/>
            <person name="Salamov A."/>
            <person name="Schmutz J."/>
            <person name="Lindquist E."/>
            <person name="Dehal P."/>
            <person name="Shapiro H."/>
            <person name="Jin Y.S."/>
            <person name="Passoth V."/>
            <person name="Richardson P.M."/>
        </authorList>
    </citation>
    <scope>NUCLEOTIDE SEQUENCE [LARGE SCALE GENOMIC DNA]</scope>
    <source>
        <strain evidence="2">CBS 6054</strain>
    </source>
</reference>
<proteinExistence type="predicted"/>
<dbReference type="Gene3D" id="4.10.240.10">
    <property type="entry name" value="Zn(2)-C6 fungal-type DNA-binding domain"/>
    <property type="match status" value="1"/>
</dbReference>
<dbReference type="SMART" id="SM00066">
    <property type="entry name" value="GAL4"/>
    <property type="match status" value="1"/>
</dbReference>
<dbReference type="CDD" id="cd00067">
    <property type="entry name" value="GAL4"/>
    <property type="match status" value="1"/>
</dbReference>
<dbReference type="OMA" id="FPACKYL"/>
<dbReference type="Proteomes" id="UP000002258">
    <property type="component" value="Chromosome 1"/>
</dbReference>
<feature type="domain" description="Zn(2)-C6 fungal-type" evidence="1">
    <location>
        <begin position="23"/>
        <end position="54"/>
    </location>
</feature>
<dbReference type="PANTHER" id="PTHR47657">
    <property type="entry name" value="STEROL REGULATORY ELEMENT-BINDING PROTEIN ECM22"/>
    <property type="match status" value="1"/>
</dbReference>
<organism evidence="2 3">
    <name type="scientific">Scheffersomyces stipitis (strain ATCC 58785 / CBS 6054 / NBRC 10063 / NRRL Y-11545)</name>
    <name type="common">Yeast</name>
    <name type="synonym">Pichia stipitis</name>
    <dbReference type="NCBI Taxonomy" id="322104"/>
    <lineage>
        <taxon>Eukaryota</taxon>
        <taxon>Fungi</taxon>
        <taxon>Dikarya</taxon>
        <taxon>Ascomycota</taxon>
        <taxon>Saccharomycotina</taxon>
        <taxon>Pichiomycetes</taxon>
        <taxon>Debaryomycetaceae</taxon>
        <taxon>Scheffersomyces</taxon>
    </lineage>
</organism>
<dbReference type="GeneID" id="4851046"/>
<evidence type="ECO:0000313" key="2">
    <source>
        <dbReference type="EMBL" id="EAZ63359.2"/>
    </source>
</evidence>
<dbReference type="Pfam" id="PF00172">
    <property type="entry name" value="Zn_clus"/>
    <property type="match status" value="1"/>
</dbReference>
<dbReference type="GO" id="GO:0008270">
    <property type="term" value="F:zinc ion binding"/>
    <property type="evidence" value="ECO:0007669"/>
    <property type="project" value="InterPro"/>
</dbReference>
<dbReference type="InterPro" id="IPR052400">
    <property type="entry name" value="Zn2-C6_fungal_TF"/>
</dbReference>
<dbReference type="OrthoDB" id="4937900at2759"/>
<name>A3GFJ7_PICST</name>
<protein>
    <recommendedName>
        <fullName evidence="1">Zn(2)-C6 fungal-type domain-containing protein</fullName>
    </recommendedName>
</protein>
<dbReference type="EMBL" id="AAVQ01000001">
    <property type="protein sequence ID" value="EAZ63359.2"/>
    <property type="molecule type" value="Genomic_DNA"/>
</dbReference>
<dbReference type="PANTHER" id="PTHR47657:SF7">
    <property type="entry name" value="STEROL REGULATORY ELEMENT-BINDING PROTEIN ECM22"/>
    <property type="match status" value="1"/>
</dbReference>
<comment type="caution">
    <text evidence="2">The sequence shown here is derived from an EMBL/GenBank/DDBJ whole genome shotgun (WGS) entry which is preliminary data.</text>
</comment>
<dbReference type="AlphaFoldDB" id="A3GFJ7"/>
<sequence length="710" mass="83491">MTKVKSQAPRASTRRRHTNSKLGCLNCKRKKIRCNESLPICGNCAKGKKETCSYLSLDQQEIDRIRLTHSLRDSQNKLLNSNYRLPTSSNKDSHKFKKVSPVTSATALEFKFELMKLPLRIPTFAYPPLQFNNLSMNNFSNEFRVINDFDTSDDSGSSPQSIVENRMLSGGFVQPTSFTKLDFKSKVVWGSSPYKNKLRAPLQLDINIFTGMESVADHLRSFIMSINSNSPHTDVLFNTFVCLGRTIISTYFQHIKQYDSHYQWLQNYIPSFELRCLESHALALAKLRRAISHFHSIEATKENAEEIEYYTTMLGYCYSYLTAVTFMFKFESDRYFNSSRGAFTVFQIYFKFTNDHNLEPSPLFKFLLKNIRINILSVNIPSYNPHFFYELNDNFKSLGFIFQNQNIKFEDPELSKSYDRVCYRYKTLLTYLEEEILPHMISKRNEKFVSTYPPEVIFGGLKKWLSNFPSETITFRPICNSEYPEECAFINDLSTTLYLYYYSIASALDSVFPASKYLFGISFQVPVNCHFFDRNITTIQKENTYHQKLFDRRIDNLLQRHIYFSLRLFSFFRRRHNFYQDHLTWSNPFTEQLRDDRFASRSVKDSFETPIKSFNTTLIRPEHYPTKRSESENSTFTRTDDTMVQKMYTRNIETLDFFNEGSILHFDYETLLLLQDYRPISENSESSVQIDGKILREYFEDKTIILSSLH</sequence>
<dbReference type="GO" id="GO:0000981">
    <property type="term" value="F:DNA-binding transcription factor activity, RNA polymerase II-specific"/>
    <property type="evidence" value="ECO:0007669"/>
    <property type="project" value="InterPro"/>
</dbReference>
<dbReference type="SUPFAM" id="SSF57701">
    <property type="entry name" value="Zn2/Cys6 DNA-binding domain"/>
    <property type="match status" value="1"/>
</dbReference>
<dbReference type="STRING" id="322104.A3GFJ7"/>
<dbReference type="PROSITE" id="PS50048">
    <property type="entry name" value="ZN2_CY6_FUNGAL_2"/>
    <property type="match status" value="1"/>
</dbReference>
<dbReference type="HOGENOM" id="CLU_022377_0_0_1"/>
<evidence type="ECO:0000259" key="1">
    <source>
        <dbReference type="PROSITE" id="PS50048"/>
    </source>
</evidence>